<dbReference type="AlphaFoldDB" id="A0A326UNF4"/>
<name>A0A326UNF4_THEHA</name>
<dbReference type="SUPFAM" id="SSF55729">
    <property type="entry name" value="Acyl-CoA N-acyltransferases (Nat)"/>
    <property type="match status" value="1"/>
</dbReference>
<evidence type="ECO:0000313" key="5">
    <source>
        <dbReference type="Proteomes" id="UP000248806"/>
    </source>
</evidence>
<dbReference type="RefSeq" id="WP_137686079.1">
    <property type="nucleotide sequence ID" value="NZ_BIFX01000001.1"/>
</dbReference>
<keyword evidence="1 4" id="KW-0808">Transferase</keyword>
<gene>
    <name evidence="4" type="ORF">EI42_00053</name>
</gene>
<organism evidence="4 5">
    <name type="scientific">Thermosporothrix hazakensis</name>
    <dbReference type="NCBI Taxonomy" id="644383"/>
    <lineage>
        <taxon>Bacteria</taxon>
        <taxon>Bacillati</taxon>
        <taxon>Chloroflexota</taxon>
        <taxon>Ktedonobacteria</taxon>
        <taxon>Ktedonobacterales</taxon>
        <taxon>Thermosporotrichaceae</taxon>
        <taxon>Thermosporothrix</taxon>
    </lineage>
</organism>
<keyword evidence="5" id="KW-1185">Reference proteome</keyword>
<evidence type="ECO:0000259" key="3">
    <source>
        <dbReference type="PROSITE" id="PS51186"/>
    </source>
</evidence>
<evidence type="ECO:0000256" key="1">
    <source>
        <dbReference type="ARBA" id="ARBA00022679"/>
    </source>
</evidence>
<proteinExistence type="predicted"/>
<dbReference type="InterPro" id="IPR016181">
    <property type="entry name" value="Acyl_CoA_acyltransferase"/>
</dbReference>
<dbReference type="PROSITE" id="PS51186">
    <property type="entry name" value="GNAT"/>
    <property type="match status" value="1"/>
</dbReference>
<dbReference type="PANTHER" id="PTHR43877">
    <property type="entry name" value="AMINOALKYLPHOSPHONATE N-ACETYLTRANSFERASE-RELATED-RELATED"/>
    <property type="match status" value="1"/>
</dbReference>
<dbReference type="EMBL" id="QKUF01000001">
    <property type="protein sequence ID" value="PZW35889.1"/>
    <property type="molecule type" value="Genomic_DNA"/>
</dbReference>
<dbReference type="Pfam" id="PF00583">
    <property type="entry name" value="Acetyltransf_1"/>
    <property type="match status" value="1"/>
</dbReference>
<evidence type="ECO:0000256" key="2">
    <source>
        <dbReference type="ARBA" id="ARBA00023315"/>
    </source>
</evidence>
<protein>
    <submittedName>
        <fullName evidence="4">Acetyltransferase (GNAT) family protein</fullName>
    </submittedName>
</protein>
<sequence>MTVRLQASDDIELLVTLLHDADEDDARIRTTLTNPAYMSAVALVGEQVVGAVTVRWQEDESEIEYVAVVPEARGRGYGKEIIAQVVEEGRRRKVGSLLVGTANSSWENIAFYQKCGFRMDHVRRDFFAYIQPPIVEDGIPMLDMLVLRYRL</sequence>
<dbReference type="Gene3D" id="3.40.630.30">
    <property type="match status" value="1"/>
</dbReference>
<accession>A0A326UNF4</accession>
<dbReference type="GO" id="GO:0016747">
    <property type="term" value="F:acyltransferase activity, transferring groups other than amino-acyl groups"/>
    <property type="evidence" value="ECO:0007669"/>
    <property type="project" value="InterPro"/>
</dbReference>
<dbReference type="InterPro" id="IPR050832">
    <property type="entry name" value="Bact_Acetyltransf"/>
</dbReference>
<dbReference type="InterPro" id="IPR000182">
    <property type="entry name" value="GNAT_dom"/>
</dbReference>
<keyword evidence="2" id="KW-0012">Acyltransferase</keyword>
<dbReference type="CDD" id="cd04301">
    <property type="entry name" value="NAT_SF"/>
    <property type="match status" value="1"/>
</dbReference>
<reference evidence="4 5" key="1">
    <citation type="submission" date="2018-06" db="EMBL/GenBank/DDBJ databases">
        <title>Genomic Encyclopedia of Archaeal and Bacterial Type Strains, Phase II (KMG-II): from individual species to whole genera.</title>
        <authorList>
            <person name="Goeker M."/>
        </authorList>
    </citation>
    <scope>NUCLEOTIDE SEQUENCE [LARGE SCALE GENOMIC DNA]</scope>
    <source>
        <strain evidence="4 5">ATCC BAA-1881</strain>
    </source>
</reference>
<feature type="domain" description="N-acetyltransferase" evidence="3">
    <location>
        <begin position="1"/>
        <end position="146"/>
    </location>
</feature>
<dbReference type="Proteomes" id="UP000248806">
    <property type="component" value="Unassembled WGS sequence"/>
</dbReference>
<evidence type="ECO:0000313" key="4">
    <source>
        <dbReference type="EMBL" id="PZW35889.1"/>
    </source>
</evidence>
<comment type="caution">
    <text evidence="4">The sequence shown here is derived from an EMBL/GenBank/DDBJ whole genome shotgun (WGS) entry which is preliminary data.</text>
</comment>
<dbReference type="OrthoDB" id="162775at2"/>